<dbReference type="PANTHER" id="PTHR35090">
    <property type="entry name" value="DNA-DIRECTED RNA POLYMERASE SUBUNIT I"/>
    <property type="match status" value="1"/>
</dbReference>
<feature type="domain" description="4-vinyl reductase 4VR" evidence="2">
    <location>
        <begin position="146"/>
        <end position="208"/>
    </location>
</feature>
<dbReference type="Pfam" id="PF02830">
    <property type="entry name" value="V4R"/>
    <property type="match status" value="1"/>
</dbReference>
<dbReference type="SMART" id="SM00989">
    <property type="entry name" value="V4R"/>
    <property type="match status" value="1"/>
</dbReference>
<name>A0AAQ3QVY2_9BACT</name>
<proteinExistence type="predicted"/>
<dbReference type="SUPFAM" id="SSF111126">
    <property type="entry name" value="Ligand-binding domain in the NO signalling and Golgi transport"/>
    <property type="match status" value="1"/>
</dbReference>
<gene>
    <name evidence="3" type="ORF">RZN69_22350</name>
</gene>
<dbReference type="AlphaFoldDB" id="A0AAQ3QVY2"/>
<evidence type="ECO:0000313" key="3">
    <source>
        <dbReference type="EMBL" id="WOO41370.1"/>
    </source>
</evidence>
<reference evidence="3 4" key="1">
    <citation type="submission" date="2023-10" db="EMBL/GenBank/DDBJ databases">
        <title>Rubellicoccus peritrichatus gen. nov., sp. nov., isolated from an algae of coral reef tank.</title>
        <authorList>
            <person name="Luo J."/>
        </authorList>
    </citation>
    <scope>NUCLEOTIDE SEQUENCE [LARGE SCALE GENOMIC DNA]</scope>
    <source>
        <strain evidence="3 4">CR14</strain>
    </source>
</reference>
<keyword evidence="4" id="KW-1185">Reference proteome</keyword>
<dbReference type="RefSeq" id="WP_317833850.1">
    <property type="nucleotide sequence ID" value="NZ_CP136920.1"/>
</dbReference>
<feature type="region of interest" description="Disordered" evidence="1">
    <location>
        <begin position="1"/>
        <end position="21"/>
    </location>
</feature>
<dbReference type="InterPro" id="IPR024096">
    <property type="entry name" value="NO_sig/Golgi_transp_ligand-bd"/>
</dbReference>
<sequence length="232" mass="26905">MNNLKPDPKNETPINVEDGSYHSDGRMHNYYVPDLYFNQQRNEGSIYLREGQRAVAANEDFIVGLHSGLAEELDDASNLIMYKCGKEWAQQDMKRFNNRMRHEFGGGKLDIWQMKMRFVFETWWWPLTVQGWGGWTLDLSFQSKDVIFVEIRNSAVAQAMEQVGKPVCHLYAGMFSGVFSYYNRDEQESIEVQCYAMGNDCCKFMVGGEKQINAAEFWRQEGATAEDIRTRI</sequence>
<evidence type="ECO:0000313" key="4">
    <source>
        <dbReference type="Proteomes" id="UP001304300"/>
    </source>
</evidence>
<feature type="compositionally biased region" description="Basic and acidic residues" evidence="1">
    <location>
        <begin position="1"/>
        <end position="10"/>
    </location>
</feature>
<protein>
    <submittedName>
        <fullName evidence="3">V4R domain-containing protein</fullName>
    </submittedName>
</protein>
<dbReference type="Gene3D" id="3.30.1380.20">
    <property type="entry name" value="Trafficking protein particle complex subunit 3"/>
    <property type="match status" value="1"/>
</dbReference>
<dbReference type="EMBL" id="CP136920">
    <property type="protein sequence ID" value="WOO41370.1"/>
    <property type="molecule type" value="Genomic_DNA"/>
</dbReference>
<organism evidence="3 4">
    <name type="scientific">Rubellicoccus peritrichatus</name>
    <dbReference type="NCBI Taxonomy" id="3080537"/>
    <lineage>
        <taxon>Bacteria</taxon>
        <taxon>Pseudomonadati</taxon>
        <taxon>Verrucomicrobiota</taxon>
        <taxon>Opitutia</taxon>
        <taxon>Puniceicoccales</taxon>
        <taxon>Cerasicoccaceae</taxon>
        <taxon>Rubellicoccus</taxon>
    </lineage>
</organism>
<dbReference type="PANTHER" id="PTHR35090:SF1">
    <property type="entry name" value="SLR0144 PROTEIN"/>
    <property type="match status" value="1"/>
</dbReference>
<dbReference type="InterPro" id="IPR004096">
    <property type="entry name" value="V4R"/>
</dbReference>
<accession>A0AAQ3QVY2</accession>
<evidence type="ECO:0000259" key="2">
    <source>
        <dbReference type="SMART" id="SM00989"/>
    </source>
</evidence>
<dbReference type="Proteomes" id="UP001304300">
    <property type="component" value="Chromosome"/>
</dbReference>
<evidence type="ECO:0000256" key="1">
    <source>
        <dbReference type="SAM" id="MobiDB-lite"/>
    </source>
</evidence>